<accession>A0A821C892</accession>
<name>A0A821C892_9BILA</name>
<protein>
    <submittedName>
        <fullName evidence="3">Uncharacterized protein</fullName>
    </submittedName>
</protein>
<proteinExistence type="predicted"/>
<dbReference type="EMBL" id="CAJOBS010000558">
    <property type="protein sequence ID" value="CAF4601562.1"/>
    <property type="molecule type" value="Genomic_DNA"/>
</dbReference>
<keyword evidence="1" id="KW-1133">Transmembrane helix</keyword>
<keyword evidence="1" id="KW-0472">Membrane</keyword>
<reference evidence="3" key="1">
    <citation type="submission" date="2021-02" db="EMBL/GenBank/DDBJ databases">
        <authorList>
            <person name="Nowell W R."/>
        </authorList>
    </citation>
    <scope>NUCLEOTIDE SEQUENCE</scope>
</reference>
<dbReference type="SUPFAM" id="SSF52540">
    <property type="entry name" value="P-loop containing nucleoside triphosphate hydrolases"/>
    <property type="match status" value="1"/>
</dbReference>
<comment type="caution">
    <text evidence="3">The sequence shown here is derived from an EMBL/GenBank/DDBJ whole genome shotgun (WGS) entry which is preliminary data.</text>
</comment>
<feature type="transmembrane region" description="Helical" evidence="1">
    <location>
        <begin position="354"/>
        <end position="374"/>
    </location>
</feature>
<evidence type="ECO:0000313" key="4">
    <source>
        <dbReference type="Proteomes" id="UP000663838"/>
    </source>
</evidence>
<dbReference type="EMBL" id="CAJNYV010003318">
    <property type="protein sequence ID" value="CAF3559390.1"/>
    <property type="molecule type" value="Genomic_DNA"/>
</dbReference>
<organism evidence="3 4">
    <name type="scientific">Rotaria socialis</name>
    <dbReference type="NCBI Taxonomy" id="392032"/>
    <lineage>
        <taxon>Eukaryota</taxon>
        <taxon>Metazoa</taxon>
        <taxon>Spiralia</taxon>
        <taxon>Gnathifera</taxon>
        <taxon>Rotifera</taxon>
        <taxon>Eurotatoria</taxon>
        <taxon>Bdelloidea</taxon>
        <taxon>Philodinida</taxon>
        <taxon>Philodinidae</taxon>
        <taxon>Rotaria</taxon>
    </lineage>
</organism>
<dbReference type="Proteomes" id="UP000663838">
    <property type="component" value="Unassembled WGS sequence"/>
</dbReference>
<dbReference type="InterPro" id="IPR027417">
    <property type="entry name" value="P-loop_NTPase"/>
</dbReference>
<keyword evidence="1" id="KW-0812">Transmembrane</keyword>
<sequence>MVAYREHSPVRLVDNCYEFSTSPLFIFVVPKTETWKWKNTCNENEDEKPTHYMWSVVSSKYEDKEEITLRIYGPSVSLTTGLKCENSVYAEKALEPEENGDESVRLFILNLPLKENPDANDYPIRIINHFATVDLTGLIEPKKFTLSAGLVGRKRQIADLTVLELYKLAFAYCTFTGDNGSIHSESQDVNRRECVKKYLLLSEKILEQNCMILEKDHLKRLTPEQLRELSKEISYAKNDGQTSRTSPTVSPYASDDELDQISGCFGFRYQSKAQRNDTSTQKVQFQNISTVMKNWFENKSNRQCQASETIDSRNFVLSSTEAVVQVIPRLFCMNIALTRDFELQFDVREIRWKLIGVATIGGCVLGLGGGIAIISTLVGGLLGAFSVGAVFGGSVGLYECLKAVQVEYLKILVFIAKSLGVCMEEVRMHQYSLEEKISSIYAKRLKALPSDEHMYDQWTSIFPGGILNKLNNREKQNHCLLIIKCIDANFQMRTLLSQDFALGVIGPGKSGKSTLVRELFGFDTNPDKEKRTEDLHSYRVNDDFRVVDFPHMTAVFDSVRNCFTCNHALVNAVVVVLNAEQGGNDKDGEGYVIAKVKELAKKGVHVLYCFNQCDKLALKHKPVRNQRNIDKFSLYESGKIEQMNAANDSDSLEYWAEEHVEAKRIQWAKNYQLDLEKCWMTFCDLEETDHHKSMKNYRRLRQIKLRTHSDIKTEWLREVLEQNSVSERSIGEIVHFRYEEE</sequence>
<dbReference type="AlphaFoldDB" id="A0A821C892"/>
<gene>
    <name evidence="2" type="ORF">KIK155_LOCUS18861</name>
    <name evidence="3" type="ORF">TOA249_LOCUS10636</name>
</gene>
<evidence type="ECO:0000313" key="3">
    <source>
        <dbReference type="EMBL" id="CAF4601562.1"/>
    </source>
</evidence>
<evidence type="ECO:0000256" key="1">
    <source>
        <dbReference type="SAM" id="Phobius"/>
    </source>
</evidence>
<dbReference type="Gene3D" id="3.40.50.300">
    <property type="entry name" value="P-loop containing nucleotide triphosphate hydrolases"/>
    <property type="match status" value="1"/>
</dbReference>
<dbReference type="Proteomes" id="UP000663865">
    <property type="component" value="Unassembled WGS sequence"/>
</dbReference>
<evidence type="ECO:0000313" key="2">
    <source>
        <dbReference type="EMBL" id="CAF3559390.1"/>
    </source>
</evidence>